<dbReference type="PANTHER" id="PTHR12704:SF2">
    <property type="entry name" value="GOLGI PHOSPHOPROTEIN 3 HOMOLOG SAURON"/>
    <property type="match status" value="1"/>
</dbReference>
<gene>
    <name evidence="5" type="ORF">ACFOD3_09400</name>
</gene>
<name>A0ABV7BQZ9_9PROT</name>
<evidence type="ECO:0000313" key="5">
    <source>
        <dbReference type="EMBL" id="MFC3000110.1"/>
    </source>
</evidence>
<evidence type="ECO:0000256" key="3">
    <source>
        <dbReference type="ARBA" id="ARBA00023121"/>
    </source>
</evidence>
<dbReference type="Pfam" id="PF05719">
    <property type="entry name" value="GPP34"/>
    <property type="match status" value="1"/>
</dbReference>
<organism evidence="5 6">
    <name type="scientific">Falsiroseomonas tokyonensis</name>
    <dbReference type="NCBI Taxonomy" id="430521"/>
    <lineage>
        <taxon>Bacteria</taxon>
        <taxon>Pseudomonadati</taxon>
        <taxon>Pseudomonadota</taxon>
        <taxon>Alphaproteobacteria</taxon>
        <taxon>Acetobacterales</taxon>
        <taxon>Roseomonadaceae</taxon>
        <taxon>Falsiroseomonas</taxon>
    </lineage>
</organism>
<protein>
    <submittedName>
        <fullName evidence="5">GPP34 family phosphoprotein</fullName>
    </submittedName>
</protein>
<evidence type="ECO:0000313" key="6">
    <source>
        <dbReference type="Proteomes" id="UP001595420"/>
    </source>
</evidence>
<dbReference type="InterPro" id="IPR008628">
    <property type="entry name" value="GPP34-like"/>
</dbReference>
<keyword evidence="3" id="KW-0446">Lipid-binding</keyword>
<dbReference type="EMBL" id="JBHRSB010000002">
    <property type="protein sequence ID" value="MFC3000110.1"/>
    <property type="molecule type" value="Genomic_DNA"/>
</dbReference>
<comment type="caution">
    <text evidence="5">The sequence shown here is derived from an EMBL/GenBank/DDBJ whole genome shotgun (WGS) entry which is preliminary data.</text>
</comment>
<dbReference type="Proteomes" id="UP001595420">
    <property type="component" value="Unassembled WGS sequence"/>
</dbReference>
<evidence type="ECO:0000256" key="4">
    <source>
        <dbReference type="ARBA" id="ARBA00023136"/>
    </source>
</evidence>
<keyword evidence="2" id="KW-0333">Golgi apparatus</keyword>
<accession>A0ABV7BQZ9</accession>
<comment type="subcellular location">
    <subcellularLocation>
        <location evidence="1">Golgi apparatus membrane</location>
        <topology evidence="1">Peripheral membrane protein</topology>
        <orientation evidence="1">Cytoplasmic side</orientation>
    </subcellularLocation>
</comment>
<dbReference type="PANTHER" id="PTHR12704">
    <property type="entry name" value="TRANS-GOLGI PROTEIN GMX33"/>
    <property type="match status" value="1"/>
</dbReference>
<proteinExistence type="predicted"/>
<sequence>MPEAQPVRVEGACDAMPLTMPEEILLLMLDDESGRLQERAAPSGDYAIAGAVLAELALEGRIDTDPTRLYVVNPAPTGDALLDRALAQIVAAPEAGDSRYWIETLAADADAYRDALFERLVAKGILKRVEGRFLWVFPERRYPVISDKEEREVKARIMGVLFQDDIPDPRDSMLIGLCRAGGLFSLILSNQELDKVQPRIDQVADLEELNRSLADAIREIYAQIARYAPMV</sequence>
<keyword evidence="6" id="KW-1185">Reference proteome</keyword>
<dbReference type="Gene3D" id="1.10.3630.10">
    <property type="entry name" value="yeast vps74-n-term truncation variant domain like"/>
    <property type="match status" value="1"/>
</dbReference>
<evidence type="ECO:0000256" key="1">
    <source>
        <dbReference type="ARBA" id="ARBA00004255"/>
    </source>
</evidence>
<reference evidence="6" key="1">
    <citation type="journal article" date="2019" name="Int. J. Syst. Evol. Microbiol.">
        <title>The Global Catalogue of Microorganisms (GCM) 10K type strain sequencing project: providing services to taxonomists for standard genome sequencing and annotation.</title>
        <authorList>
            <consortium name="The Broad Institute Genomics Platform"/>
            <consortium name="The Broad Institute Genome Sequencing Center for Infectious Disease"/>
            <person name="Wu L."/>
            <person name="Ma J."/>
        </authorList>
    </citation>
    <scope>NUCLEOTIDE SEQUENCE [LARGE SCALE GENOMIC DNA]</scope>
    <source>
        <strain evidence="6">CGMCC 1.16855</strain>
    </source>
</reference>
<evidence type="ECO:0000256" key="2">
    <source>
        <dbReference type="ARBA" id="ARBA00023034"/>
    </source>
</evidence>
<dbReference type="InterPro" id="IPR038261">
    <property type="entry name" value="GPP34-like_sf"/>
</dbReference>
<keyword evidence="4" id="KW-0472">Membrane</keyword>